<sequence>MVLFQQPQNPSPPIRRWHKLKFAGCRRFTLRKSLFFSSLREGVNPTLICGTVGTGRQELSITPCSSSVAPPAELRRVAAKLANIGAAVMKYLSYASFVWLCDMRIAATATLLAQSITDSLYRHGVE</sequence>
<gene>
    <name evidence="1" type="ORF">NNIBIDOC_00182</name>
</gene>
<proteinExistence type="predicted"/>
<organism evidence="1">
    <name type="scientific">Salmonella sp</name>
    <dbReference type="NCBI Taxonomy" id="599"/>
    <lineage>
        <taxon>Bacteria</taxon>
        <taxon>Pseudomonadati</taxon>
        <taxon>Pseudomonadota</taxon>
        <taxon>Gammaproteobacteria</taxon>
        <taxon>Enterobacterales</taxon>
        <taxon>Enterobacteriaceae</taxon>
        <taxon>Salmonella</taxon>
    </lineage>
</organism>
<geneLocation type="plasmid" evidence="1">
    <name>pSa1423-160k</name>
</geneLocation>
<name>A0A482ETR4_SALSP</name>
<evidence type="ECO:0000313" key="1">
    <source>
        <dbReference type="EMBL" id="QBM91511.1"/>
    </source>
</evidence>
<accession>A0A482ETR4</accession>
<dbReference type="EMBL" id="MK356558">
    <property type="protein sequence ID" value="QBM91511.1"/>
    <property type="molecule type" value="Genomic_DNA"/>
</dbReference>
<protein>
    <submittedName>
        <fullName evidence="1">Uncharacterized protein</fullName>
    </submittedName>
</protein>
<dbReference type="AlphaFoldDB" id="A0A482ETR4"/>
<reference evidence="1" key="1">
    <citation type="submission" date="2019-01" db="EMBL/GenBank/DDBJ databases">
        <title>Salmonella strain 1423 plasmid sequences.</title>
        <authorList>
            <person name="Chen K."/>
            <person name="Chen S."/>
        </authorList>
    </citation>
    <scope>NUCLEOTIDE SEQUENCE</scope>
    <source>
        <strain evidence="1">Sa1423</strain>
        <plasmid evidence="1">pSa1423-160k</plasmid>
    </source>
</reference>
<keyword evidence="1" id="KW-0614">Plasmid</keyword>